<dbReference type="RefSeq" id="WP_400188817.1">
    <property type="nucleotide sequence ID" value="NZ_JBGORX010000011.1"/>
</dbReference>
<sequence length="126" mass="14710">MNKTKSMRVRLTETEWQQAETASISLFGTNNKSRFLRKLMRDYIGMGPDLTDKELNEFRDAVRQLTGIARNLNQITARINNNSQELKHVPVDYLKRVEQSVIALNDELKSYISNTITRYQKEVDDE</sequence>
<dbReference type="Pfam" id="PF05713">
    <property type="entry name" value="MobC"/>
    <property type="match status" value="1"/>
</dbReference>
<evidence type="ECO:0000259" key="1">
    <source>
        <dbReference type="Pfam" id="PF05713"/>
    </source>
</evidence>
<comment type="caution">
    <text evidence="2">The sequence shown here is derived from an EMBL/GenBank/DDBJ whole genome shotgun (WGS) entry which is preliminary data.</text>
</comment>
<name>A0ABW8DBB3_9GAMM</name>
<dbReference type="InterPro" id="IPR008687">
    <property type="entry name" value="MobC"/>
</dbReference>
<proteinExistence type="predicted"/>
<keyword evidence="3" id="KW-1185">Reference proteome</keyword>
<accession>A0ABW8DBB3</accession>
<evidence type="ECO:0000313" key="3">
    <source>
        <dbReference type="Proteomes" id="UP001615550"/>
    </source>
</evidence>
<dbReference type="Proteomes" id="UP001615550">
    <property type="component" value="Unassembled WGS sequence"/>
</dbReference>
<feature type="domain" description="Bacterial mobilisation" evidence="1">
    <location>
        <begin position="62"/>
        <end position="96"/>
    </location>
</feature>
<dbReference type="EMBL" id="JBGORX010000011">
    <property type="protein sequence ID" value="MFJ1270005.1"/>
    <property type="molecule type" value="Genomic_DNA"/>
</dbReference>
<reference evidence="2 3" key="1">
    <citation type="submission" date="2024-08" db="EMBL/GenBank/DDBJ databases">
        <title>Draft Genome Sequence of Legionella lytica strain DSB2004, Isolated From a Fire Sprinkler System.</title>
        <authorList>
            <person name="Everhart A.D."/>
            <person name="Kidane D.T."/>
            <person name="Farone A.L."/>
            <person name="Farone M.B."/>
        </authorList>
    </citation>
    <scope>NUCLEOTIDE SEQUENCE [LARGE SCALE GENOMIC DNA]</scope>
    <source>
        <strain evidence="2 3">DSB2004</strain>
    </source>
</reference>
<gene>
    <name evidence="2" type="primary">mobC</name>
    <name evidence="2" type="ORF">ACD661_15710</name>
</gene>
<protein>
    <submittedName>
        <fullName evidence="2">Plasmid mobilization relaxosome protein MobC</fullName>
    </submittedName>
</protein>
<evidence type="ECO:0000313" key="2">
    <source>
        <dbReference type="EMBL" id="MFJ1270005.1"/>
    </source>
</evidence>
<organism evidence="2 3">
    <name type="scientific">Legionella lytica</name>
    <dbReference type="NCBI Taxonomy" id="96232"/>
    <lineage>
        <taxon>Bacteria</taxon>
        <taxon>Pseudomonadati</taxon>
        <taxon>Pseudomonadota</taxon>
        <taxon>Gammaproteobacteria</taxon>
        <taxon>Legionellales</taxon>
        <taxon>Legionellaceae</taxon>
        <taxon>Legionella</taxon>
    </lineage>
</organism>